<sequence>MMMLFGDRQPVTLEGNDVQLLADFYRSKAPQQIFDVASNLVDDVLFEAEDLPGMPSQAAHFRRVNRTKAKMHPAEP</sequence>
<evidence type="ECO:0000313" key="1">
    <source>
        <dbReference type="EMBL" id="CAH1239153.1"/>
    </source>
</evidence>
<accession>A0A8J9VRF5</accession>
<name>A0A8J9VRF5_BRALA</name>
<protein>
    <submittedName>
        <fullName evidence="1">Hypp5728 protein</fullName>
    </submittedName>
</protein>
<dbReference type="EMBL" id="OV696695">
    <property type="protein sequence ID" value="CAH1239153.1"/>
    <property type="molecule type" value="Genomic_DNA"/>
</dbReference>
<proteinExistence type="predicted"/>
<gene>
    <name evidence="1" type="primary">Hypp5728</name>
    <name evidence="1" type="ORF">BLAG_LOCUS3517</name>
</gene>
<keyword evidence="2" id="KW-1185">Reference proteome</keyword>
<reference evidence="1" key="1">
    <citation type="submission" date="2022-01" db="EMBL/GenBank/DDBJ databases">
        <authorList>
            <person name="Braso-Vives M."/>
        </authorList>
    </citation>
    <scope>NUCLEOTIDE SEQUENCE</scope>
</reference>
<dbReference type="Proteomes" id="UP000838412">
    <property type="component" value="Chromosome 10"/>
</dbReference>
<dbReference type="AlphaFoldDB" id="A0A8J9VRF5"/>
<organism evidence="1 2">
    <name type="scientific">Branchiostoma lanceolatum</name>
    <name type="common">Common lancelet</name>
    <name type="synonym">Amphioxus lanceolatum</name>
    <dbReference type="NCBI Taxonomy" id="7740"/>
    <lineage>
        <taxon>Eukaryota</taxon>
        <taxon>Metazoa</taxon>
        <taxon>Chordata</taxon>
        <taxon>Cephalochordata</taxon>
        <taxon>Leptocardii</taxon>
        <taxon>Amphioxiformes</taxon>
        <taxon>Branchiostomatidae</taxon>
        <taxon>Branchiostoma</taxon>
    </lineage>
</organism>
<evidence type="ECO:0000313" key="2">
    <source>
        <dbReference type="Proteomes" id="UP000838412"/>
    </source>
</evidence>